<keyword evidence="7" id="KW-0472">Membrane</keyword>
<organism evidence="9 11">
    <name type="scientific">Algoriphagus ratkowskyi</name>
    <dbReference type="NCBI Taxonomy" id="57028"/>
    <lineage>
        <taxon>Bacteria</taxon>
        <taxon>Pseudomonadati</taxon>
        <taxon>Bacteroidota</taxon>
        <taxon>Cytophagia</taxon>
        <taxon>Cytophagales</taxon>
        <taxon>Cyclobacteriaceae</taxon>
        <taxon>Algoriphagus</taxon>
    </lineage>
</organism>
<feature type="transmembrane region" description="Helical" evidence="7">
    <location>
        <begin position="160"/>
        <end position="183"/>
    </location>
</feature>
<dbReference type="InterPro" id="IPR005467">
    <property type="entry name" value="His_kinase_dom"/>
</dbReference>
<dbReference type="OrthoDB" id="1269247at2"/>
<accession>A0A2W7R9S4</accession>
<evidence type="ECO:0000256" key="6">
    <source>
        <dbReference type="ARBA" id="ARBA00023012"/>
    </source>
</evidence>
<evidence type="ECO:0000256" key="1">
    <source>
        <dbReference type="ARBA" id="ARBA00000085"/>
    </source>
</evidence>
<keyword evidence="4" id="KW-0808">Transferase</keyword>
<evidence type="ECO:0000256" key="7">
    <source>
        <dbReference type="SAM" id="Phobius"/>
    </source>
</evidence>
<dbReference type="AlphaFoldDB" id="A0A2W7R9S4"/>
<dbReference type="GO" id="GO:0004721">
    <property type="term" value="F:phosphoprotein phosphatase activity"/>
    <property type="evidence" value="ECO:0007669"/>
    <property type="project" value="TreeGrafter"/>
</dbReference>
<feature type="domain" description="Histidine kinase" evidence="8">
    <location>
        <begin position="220"/>
        <end position="435"/>
    </location>
</feature>
<evidence type="ECO:0000313" key="12">
    <source>
        <dbReference type="Proteomes" id="UP000321927"/>
    </source>
</evidence>
<evidence type="ECO:0000313" key="9">
    <source>
        <dbReference type="EMBL" id="PZX57663.1"/>
    </source>
</evidence>
<dbReference type="InterPro" id="IPR003661">
    <property type="entry name" value="HisK_dim/P_dom"/>
</dbReference>
<dbReference type="PROSITE" id="PS50109">
    <property type="entry name" value="HIS_KIN"/>
    <property type="match status" value="1"/>
</dbReference>
<dbReference type="SMART" id="SM00388">
    <property type="entry name" value="HisKA"/>
    <property type="match status" value="1"/>
</dbReference>
<gene>
    <name evidence="10" type="ORF">ESW18_05300</name>
    <name evidence="9" type="ORF">LV84_01792</name>
</gene>
<comment type="catalytic activity">
    <reaction evidence="1">
        <text>ATP + protein L-histidine = ADP + protein N-phospho-L-histidine.</text>
        <dbReference type="EC" id="2.7.13.3"/>
    </reaction>
</comment>
<dbReference type="EMBL" id="VORV01000003">
    <property type="protein sequence ID" value="TXD78934.1"/>
    <property type="molecule type" value="Genomic_DNA"/>
</dbReference>
<dbReference type="PANTHER" id="PTHR45453:SF1">
    <property type="entry name" value="PHOSPHATE REGULON SENSOR PROTEIN PHOR"/>
    <property type="match status" value="1"/>
</dbReference>
<evidence type="ECO:0000256" key="2">
    <source>
        <dbReference type="ARBA" id="ARBA00012438"/>
    </source>
</evidence>
<dbReference type="Gene3D" id="1.10.287.130">
    <property type="match status" value="1"/>
</dbReference>
<dbReference type="CDD" id="cd00082">
    <property type="entry name" value="HisKA"/>
    <property type="match status" value="1"/>
</dbReference>
<feature type="transmembrane region" description="Helical" evidence="7">
    <location>
        <begin position="51"/>
        <end position="71"/>
    </location>
</feature>
<dbReference type="SUPFAM" id="SSF55874">
    <property type="entry name" value="ATPase domain of HSP90 chaperone/DNA topoisomerase II/histidine kinase"/>
    <property type="match status" value="1"/>
</dbReference>
<dbReference type="SMART" id="SM00387">
    <property type="entry name" value="HATPase_c"/>
    <property type="match status" value="1"/>
</dbReference>
<name>A0A2W7R9S4_9BACT</name>
<proteinExistence type="predicted"/>
<keyword evidence="7" id="KW-0812">Transmembrane</keyword>
<sequence>MLLTKGLLISEENVTNLEYIQRQIAIIVSFLAFVLLIILGISDFLLGMSSIVVAVKIGISFPFLAAYFLVSKYGKEQLAINILLFLAHVVICFNFLYNDGSNGPTIYAYFLILVVSSLLIRGWRKIAWFIVSLSFFFILFFGEAYGYLEVKGFYSSSQNLFIDHTITIVWISLFVVTVIHFFIKSYQNQSLLLHTIKQRQEESLTEVKILNDQKNKLIAILSHDLKNPIGMLHTTLGLVEKDAFEPGELEQILTNLKSQSFHLNKVLNNTLSWVMTELENSPVQLQQISLIKLTQEMKELMLMQATDKNQLIQLTVLGEDRSISLEINEIKIILKNLLDNAIKFAPVNSTICLNLEIEEERLSWKVCNQGVSISGVDQKKLFLFRARTSYGTKKEKGTGVGLPLCKKIADKIKFELKYSSSGEGHNCFKLSKHLS</sequence>
<dbReference type="EC" id="2.7.13.3" evidence="2"/>
<dbReference type="SUPFAM" id="SSF47384">
    <property type="entry name" value="Homodimeric domain of signal transducing histidine kinase"/>
    <property type="match status" value="1"/>
</dbReference>
<dbReference type="InterPro" id="IPR036890">
    <property type="entry name" value="HATPase_C_sf"/>
</dbReference>
<protein>
    <recommendedName>
        <fullName evidence="2">histidine kinase</fullName>
        <ecNumber evidence="2">2.7.13.3</ecNumber>
    </recommendedName>
</protein>
<reference evidence="9 11" key="1">
    <citation type="submission" date="2018-06" db="EMBL/GenBank/DDBJ databases">
        <title>Genomic Encyclopedia of Archaeal and Bacterial Type Strains, Phase II (KMG-II): from individual species to whole genera.</title>
        <authorList>
            <person name="Goeker M."/>
        </authorList>
    </citation>
    <scope>NUCLEOTIDE SEQUENCE [LARGE SCALE GENOMIC DNA]</scope>
    <source>
        <strain evidence="9 11">DSM 22686</strain>
    </source>
</reference>
<evidence type="ECO:0000256" key="3">
    <source>
        <dbReference type="ARBA" id="ARBA00022553"/>
    </source>
</evidence>
<dbReference type="GO" id="GO:0016036">
    <property type="term" value="P:cellular response to phosphate starvation"/>
    <property type="evidence" value="ECO:0007669"/>
    <property type="project" value="TreeGrafter"/>
</dbReference>
<feature type="transmembrane region" description="Helical" evidence="7">
    <location>
        <begin position="24"/>
        <end position="45"/>
    </location>
</feature>
<keyword evidence="7" id="KW-1133">Transmembrane helix</keyword>
<dbReference type="GO" id="GO:0005886">
    <property type="term" value="C:plasma membrane"/>
    <property type="evidence" value="ECO:0007669"/>
    <property type="project" value="TreeGrafter"/>
</dbReference>
<keyword evidence="3" id="KW-0597">Phosphoprotein</keyword>
<dbReference type="InterPro" id="IPR050351">
    <property type="entry name" value="BphY/WalK/GraS-like"/>
</dbReference>
<dbReference type="InterPro" id="IPR003594">
    <property type="entry name" value="HATPase_dom"/>
</dbReference>
<keyword evidence="12" id="KW-1185">Reference proteome</keyword>
<evidence type="ECO:0000256" key="5">
    <source>
        <dbReference type="ARBA" id="ARBA00022777"/>
    </source>
</evidence>
<dbReference type="Proteomes" id="UP000249115">
    <property type="component" value="Unassembled WGS sequence"/>
</dbReference>
<evidence type="ECO:0000313" key="10">
    <source>
        <dbReference type="EMBL" id="TXD78934.1"/>
    </source>
</evidence>
<comment type="caution">
    <text evidence="9">The sequence shown here is derived from an EMBL/GenBank/DDBJ whole genome shotgun (WGS) entry which is preliminary data.</text>
</comment>
<evidence type="ECO:0000256" key="4">
    <source>
        <dbReference type="ARBA" id="ARBA00022679"/>
    </source>
</evidence>
<keyword evidence="5 9" id="KW-0418">Kinase</keyword>
<dbReference type="Proteomes" id="UP000321927">
    <property type="component" value="Unassembled WGS sequence"/>
</dbReference>
<dbReference type="RefSeq" id="WP_086498611.1">
    <property type="nucleotide sequence ID" value="NZ_MSSV01000002.1"/>
</dbReference>
<evidence type="ECO:0000313" key="11">
    <source>
        <dbReference type="Proteomes" id="UP000249115"/>
    </source>
</evidence>
<dbReference type="GO" id="GO:0000155">
    <property type="term" value="F:phosphorelay sensor kinase activity"/>
    <property type="evidence" value="ECO:0007669"/>
    <property type="project" value="InterPro"/>
</dbReference>
<dbReference type="EMBL" id="QKZU01000006">
    <property type="protein sequence ID" value="PZX57663.1"/>
    <property type="molecule type" value="Genomic_DNA"/>
</dbReference>
<feature type="transmembrane region" description="Helical" evidence="7">
    <location>
        <begin position="78"/>
        <end position="97"/>
    </location>
</feature>
<evidence type="ECO:0000259" key="8">
    <source>
        <dbReference type="PROSITE" id="PS50109"/>
    </source>
</evidence>
<keyword evidence="6" id="KW-0902">Two-component regulatory system</keyword>
<reference evidence="10 12" key="2">
    <citation type="submission" date="2019-08" db="EMBL/GenBank/DDBJ databases">
        <title>Genome of Algoriphagus ratkowskyi IC026.</title>
        <authorList>
            <person name="Bowman J.P."/>
        </authorList>
    </citation>
    <scope>NUCLEOTIDE SEQUENCE [LARGE SCALE GENOMIC DNA]</scope>
    <source>
        <strain evidence="10 12">IC026</strain>
    </source>
</reference>
<dbReference type="InterPro" id="IPR036097">
    <property type="entry name" value="HisK_dim/P_sf"/>
</dbReference>
<dbReference type="PANTHER" id="PTHR45453">
    <property type="entry name" value="PHOSPHATE REGULON SENSOR PROTEIN PHOR"/>
    <property type="match status" value="1"/>
</dbReference>
<feature type="transmembrane region" description="Helical" evidence="7">
    <location>
        <begin position="127"/>
        <end position="148"/>
    </location>
</feature>
<dbReference type="Gene3D" id="3.30.565.10">
    <property type="entry name" value="Histidine kinase-like ATPase, C-terminal domain"/>
    <property type="match status" value="1"/>
</dbReference>
<dbReference type="Pfam" id="PF02518">
    <property type="entry name" value="HATPase_c"/>
    <property type="match status" value="1"/>
</dbReference>
<feature type="transmembrane region" description="Helical" evidence="7">
    <location>
        <begin position="103"/>
        <end position="120"/>
    </location>
</feature>